<dbReference type="NCBIfam" id="TIGR00396">
    <property type="entry name" value="leuS_bact"/>
    <property type="match status" value="1"/>
</dbReference>
<dbReference type="PANTHER" id="PTHR43740">
    <property type="entry name" value="LEUCYL-TRNA SYNTHETASE"/>
    <property type="match status" value="1"/>
</dbReference>
<dbReference type="Proteomes" id="UP001523566">
    <property type="component" value="Unassembled WGS sequence"/>
</dbReference>
<dbReference type="InterPro" id="IPR009008">
    <property type="entry name" value="Val/Leu/Ile-tRNA-synth_edit"/>
</dbReference>
<accession>A0ABT1E6J7</accession>
<keyword evidence="3 8" id="KW-0547">Nucleotide-binding</keyword>
<keyword evidence="5 8" id="KW-0648">Protein biosynthesis</keyword>
<protein>
    <recommendedName>
        <fullName evidence="8">Leucine--tRNA ligase</fullName>
        <ecNumber evidence="8">6.1.1.4</ecNumber>
    </recommendedName>
    <alternativeName>
        <fullName evidence="8">Leucyl-tRNA synthetase</fullName>
        <shortName evidence="8">LeuRS</shortName>
    </alternativeName>
</protein>
<evidence type="ECO:0000313" key="14">
    <source>
        <dbReference type="EMBL" id="MCP1101465.1"/>
    </source>
</evidence>
<keyword evidence="6 8" id="KW-0030">Aminoacyl-tRNA synthetase</keyword>
<dbReference type="EMBL" id="JAMZFW010000003">
    <property type="protein sequence ID" value="MCP1101465.1"/>
    <property type="molecule type" value="Genomic_DNA"/>
</dbReference>
<keyword evidence="8" id="KW-0963">Cytoplasm</keyword>
<comment type="caution">
    <text evidence="8">Lacks conserved residue(s) required for the propagation of feature annotation.</text>
</comment>
<proteinExistence type="inferred from homology"/>
<comment type="similarity">
    <text evidence="1 8 9">Belongs to the class-I aminoacyl-tRNA synthetase family.</text>
</comment>
<dbReference type="InterPro" id="IPR013155">
    <property type="entry name" value="M/V/L/I-tRNA-synth_anticd-bd"/>
</dbReference>
<dbReference type="Gene3D" id="1.10.730.10">
    <property type="entry name" value="Isoleucyl-tRNA Synthetase, Domain 1"/>
    <property type="match status" value="1"/>
</dbReference>
<sequence>MSVPYNHKAIEQKWRKRWEENPVNTKVDKNNKKKEKYYCLDMFPYPSANGLHVGHWRGYVISDVWSRYKLLKGHYIVHPMGWDAFGLPAENYAIKIGVHPAKSTAENVENIKKQINEISALYDWDMEVNTTDPKFYKWTQWIFVKMFKEGLAYEKEFPINWCPSCKTGLANEEVVNGACERCGTTVTKKNLRQWMLKITAYADRLLDDLDQLDWPEKVKKMQSDWIGKSYGAEVDFPIDGRDEKIRVYTTRPDTLYGATFMVLAPEHELAQALATEQQKAEVEKYINEASMKSNVDRLQDKEKTGVFTGSYAINPLSEEKVPIWISDYVLADYGTGAIMCVPAHDDRDFEFAKKFGITIRQVIAKDGIEIEDMQEAYTEANGTMINSGSWNGEESAKLKIEAPKEIEERGLGQATVNFKLRDWVFSRQRYWGEPIPIIHCPKCGNVPVPEEELPLELPKVESYEPTGTGESPLAGIDEWVNTTCPVCGAAAKRETNTMPQWAGSSWYFLRYIDNQNDKELVSKEKAKEFLPVDMYIGGVEHAVLHLLYSRFYTKFLYDMGVIDFVEPFEKLFNQGMITGKNGVKMSKSKGNVVSPDDLVNDYGCDSLRMYELFVGPPELDAEWDDRGIDGVNRYLKRVWNLVQENKDKEVTPSKEMIRERNKLIYDITTRLDSFSLNTVISGFMEHNNNLIAIGKKEGGVDKETLSTMAVLLSPFAPHIAEEIWEELGNEGSVFENEWPEYNQEAMKEDTIEVPVQINGKTKAVIQIDANISKEDAIAAGKEAVKDKITGTVVKEIYVPKKIINIVQKN</sequence>
<dbReference type="CDD" id="cd07958">
    <property type="entry name" value="Anticodon_Ia_Leu_BEm"/>
    <property type="match status" value="1"/>
</dbReference>
<evidence type="ECO:0000259" key="11">
    <source>
        <dbReference type="Pfam" id="PF08264"/>
    </source>
</evidence>
<evidence type="ECO:0000259" key="13">
    <source>
        <dbReference type="Pfam" id="PF13603"/>
    </source>
</evidence>
<feature type="domain" description="Methionyl/Valyl/Leucyl/Isoleucyl-tRNA synthetase anticodon-binding" evidence="11">
    <location>
        <begin position="654"/>
        <end position="773"/>
    </location>
</feature>
<feature type="domain" description="Methionyl/Leucyl tRNA synthetase" evidence="12">
    <location>
        <begin position="44"/>
        <end position="184"/>
    </location>
</feature>
<dbReference type="Gene3D" id="3.40.50.620">
    <property type="entry name" value="HUPs"/>
    <property type="match status" value="2"/>
</dbReference>
<dbReference type="SUPFAM" id="SSF52374">
    <property type="entry name" value="Nucleotidylyl transferase"/>
    <property type="match status" value="1"/>
</dbReference>
<dbReference type="InterPro" id="IPR009080">
    <property type="entry name" value="tRNAsynth_Ia_anticodon-bd"/>
</dbReference>
<keyword evidence="2 8" id="KW-0436">Ligase</keyword>
<dbReference type="PRINTS" id="PR00985">
    <property type="entry name" value="TRNASYNTHLEU"/>
</dbReference>
<name>A0ABT1E6J7_9FIRM</name>
<dbReference type="EC" id="6.1.1.4" evidence="8"/>
<organism evidence="14 15">
    <name type="scientific">Aequitasia blattaphilus</name>
    <dbReference type="NCBI Taxonomy" id="2949332"/>
    <lineage>
        <taxon>Bacteria</taxon>
        <taxon>Bacillati</taxon>
        <taxon>Bacillota</taxon>
        <taxon>Clostridia</taxon>
        <taxon>Lachnospirales</taxon>
        <taxon>Lachnospiraceae</taxon>
        <taxon>Aequitasia</taxon>
    </lineage>
</organism>
<evidence type="ECO:0000256" key="2">
    <source>
        <dbReference type="ARBA" id="ARBA00022598"/>
    </source>
</evidence>
<evidence type="ECO:0000259" key="10">
    <source>
        <dbReference type="Pfam" id="PF00133"/>
    </source>
</evidence>
<gene>
    <name evidence="8 14" type="primary">leuS</name>
    <name evidence="14" type="ORF">NK125_03430</name>
</gene>
<evidence type="ECO:0000256" key="6">
    <source>
        <dbReference type="ARBA" id="ARBA00023146"/>
    </source>
</evidence>
<comment type="caution">
    <text evidence="14">The sequence shown here is derived from an EMBL/GenBank/DDBJ whole genome shotgun (WGS) entry which is preliminary data.</text>
</comment>
<dbReference type="HAMAP" id="MF_00049_B">
    <property type="entry name" value="Leu_tRNA_synth_B"/>
    <property type="match status" value="1"/>
</dbReference>
<feature type="domain" description="Aminoacyl-tRNA synthetase class Ia" evidence="10">
    <location>
        <begin position="420"/>
        <end position="610"/>
    </location>
</feature>
<reference evidence="14 15" key="1">
    <citation type="journal article" date="2022" name="Genome Biol. Evol.">
        <title>Host diet, physiology and behaviors set the stage for Lachnospiraceae cladogenesis.</title>
        <authorList>
            <person name="Vera-Ponce De Leon A."/>
            <person name="Schneider M."/>
            <person name="Jahnes B.C."/>
            <person name="Sadowski V."/>
            <person name="Camuy-Velez L.A."/>
            <person name="Duan J."/>
            <person name="Sabree Z.L."/>
        </authorList>
    </citation>
    <scope>NUCLEOTIDE SEQUENCE [LARGE SCALE GENOMIC DNA]</scope>
    <source>
        <strain evidence="14 15">PAL113</strain>
    </source>
</reference>
<dbReference type="SUPFAM" id="SSF47323">
    <property type="entry name" value="Anticodon-binding domain of a subclass of class I aminoacyl-tRNA synthetases"/>
    <property type="match status" value="1"/>
</dbReference>
<evidence type="ECO:0000256" key="7">
    <source>
        <dbReference type="ARBA" id="ARBA00047469"/>
    </source>
</evidence>
<evidence type="ECO:0000256" key="9">
    <source>
        <dbReference type="RuleBase" id="RU363039"/>
    </source>
</evidence>
<dbReference type="Pfam" id="PF09334">
    <property type="entry name" value="tRNA-synt_1g"/>
    <property type="match status" value="1"/>
</dbReference>
<evidence type="ECO:0000256" key="8">
    <source>
        <dbReference type="HAMAP-Rule" id="MF_00049"/>
    </source>
</evidence>
<feature type="binding site" evidence="8">
    <location>
        <position position="587"/>
    </location>
    <ligand>
        <name>ATP</name>
        <dbReference type="ChEBI" id="CHEBI:30616"/>
    </ligand>
</feature>
<dbReference type="CDD" id="cd00812">
    <property type="entry name" value="LeuRS_core"/>
    <property type="match status" value="1"/>
</dbReference>
<keyword evidence="4 8" id="KW-0067">ATP-binding</keyword>
<dbReference type="InterPro" id="IPR014729">
    <property type="entry name" value="Rossmann-like_a/b/a_fold"/>
</dbReference>
<feature type="short sequence motif" description="'KMSKS' region" evidence="8">
    <location>
        <begin position="584"/>
        <end position="588"/>
    </location>
</feature>
<evidence type="ECO:0000313" key="15">
    <source>
        <dbReference type="Proteomes" id="UP001523566"/>
    </source>
</evidence>
<dbReference type="PANTHER" id="PTHR43740:SF2">
    <property type="entry name" value="LEUCINE--TRNA LIGASE, MITOCHONDRIAL"/>
    <property type="match status" value="1"/>
</dbReference>
<dbReference type="InterPro" id="IPR002300">
    <property type="entry name" value="aa-tRNA-synth_Ia"/>
</dbReference>
<feature type="domain" description="Leucyl-tRNA synthetase editing" evidence="13">
    <location>
        <begin position="224"/>
        <end position="399"/>
    </location>
</feature>
<evidence type="ECO:0000256" key="3">
    <source>
        <dbReference type="ARBA" id="ARBA00022741"/>
    </source>
</evidence>
<dbReference type="Pfam" id="PF08264">
    <property type="entry name" value="Anticodon_1"/>
    <property type="match status" value="1"/>
</dbReference>
<dbReference type="RefSeq" id="WP_262065247.1">
    <property type="nucleotide sequence ID" value="NZ_JAMXOD010000003.1"/>
</dbReference>
<dbReference type="InterPro" id="IPR002302">
    <property type="entry name" value="Leu-tRNA-ligase"/>
</dbReference>
<dbReference type="Pfam" id="PF13603">
    <property type="entry name" value="tRNA-synt_1_2"/>
    <property type="match status" value="1"/>
</dbReference>
<evidence type="ECO:0000259" key="12">
    <source>
        <dbReference type="Pfam" id="PF09334"/>
    </source>
</evidence>
<comment type="catalytic activity">
    <reaction evidence="7 8">
        <text>tRNA(Leu) + L-leucine + ATP = L-leucyl-tRNA(Leu) + AMP + diphosphate</text>
        <dbReference type="Rhea" id="RHEA:11688"/>
        <dbReference type="Rhea" id="RHEA-COMP:9613"/>
        <dbReference type="Rhea" id="RHEA-COMP:9622"/>
        <dbReference type="ChEBI" id="CHEBI:30616"/>
        <dbReference type="ChEBI" id="CHEBI:33019"/>
        <dbReference type="ChEBI" id="CHEBI:57427"/>
        <dbReference type="ChEBI" id="CHEBI:78442"/>
        <dbReference type="ChEBI" id="CHEBI:78494"/>
        <dbReference type="ChEBI" id="CHEBI:456215"/>
        <dbReference type="EC" id="6.1.1.4"/>
    </reaction>
</comment>
<dbReference type="Gene3D" id="3.10.20.590">
    <property type="match status" value="1"/>
</dbReference>
<dbReference type="Pfam" id="PF00133">
    <property type="entry name" value="tRNA-synt_1"/>
    <property type="match status" value="1"/>
</dbReference>
<evidence type="ECO:0000256" key="1">
    <source>
        <dbReference type="ARBA" id="ARBA00005594"/>
    </source>
</evidence>
<dbReference type="GO" id="GO:0004823">
    <property type="term" value="F:leucine-tRNA ligase activity"/>
    <property type="evidence" value="ECO:0007669"/>
    <property type="project" value="UniProtKB-EC"/>
</dbReference>
<comment type="subcellular location">
    <subcellularLocation>
        <location evidence="8">Cytoplasm</location>
    </subcellularLocation>
</comment>
<dbReference type="InterPro" id="IPR025709">
    <property type="entry name" value="Leu_tRNA-synth_edit"/>
</dbReference>
<dbReference type="SUPFAM" id="SSF50677">
    <property type="entry name" value="ValRS/IleRS/LeuRS editing domain"/>
    <property type="match status" value="1"/>
</dbReference>
<dbReference type="InterPro" id="IPR015413">
    <property type="entry name" value="Methionyl/Leucyl_tRNA_Synth"/>
</dbReference>
<evidence type="ECO:0000256" key="5">
    <source>
        <dbReference type="ARBA" id="ARBA00022917"/>
    </source>
</evidence>
<keyword evidence="15" id="KW-1185">Reference proteome</keyword>
<evidence type="ECO:0000256" key="4">
    <source>
        <dbReference type="ARBA" id="ARBA00022840"/>
    </source>
</evidence>